<dbReference type="InterPro" id="IPR001387">
    <property type="entry name" value="Cro/C1-type_HTH"/>
</dbReference>
<reference evidence="2 3" key="1">
    <citation type="submission" date="2016-10" db="EMBL/GenBank/DDBJ databases">
        <authorList>
            <person name="Varghese N."/>
            <person name="Submissions S."/>
        </authorList>
    </citation>
    <scope>NUCLEOTIDE SEQUENCE [LARGE SCALE GENOMIC DNA]</scope>
    <source>
        <strain evidence="2 3">DSM 16392</strain>
    </source>
</reference>
<dbReference type="Gene3D" id="1.10.260.40">
    <property type="entry name" value="lambda repressor-like DNA-binding domains"/>
    <property type="match status" value="1"/>
</dbReference>
<evidence type="ECO:0000259" key="1">
    <source>
        <dbReference type="PROSITE" id="PS50943"/>
    </source>
</evidence>
<dbReference type="Pfam" id="PF01381">
    <property type="entry name" value="HTH_3"/>
    <property type="match status" value="1"/>
</dbReference>
<dbReference type="InterPro" id="IPR010982">
    <property type="entry name" value="Lambda_DNA-bd_dom_sf"/>
</dbReference>
<comment type="caution">
    <text evidence="2">The sequence shown here is derived from an EMBL/GenBank/DDBJ whole genome shotgun (WGS) entry which is preliminary data.</text>
</comment>
<organism evidence="2 3">
    <name type="scientific">Pseudovibrio ascidiaceicola</name>
    <dbReference type="NCBI Taxonomy" id="285279"/>
    <lineage>
        <taxon>Bacteria</taxon>
        <taxon>Pseudomonadati</taxon>
        <taxon>Pseudomonadota</taxon>
        <taxon>Alphaproteobacteria</taxon>
        <taxon>Hyphomicrobiales</taxon>
        <taxon>Stappiaceae</taxon>
        <taxon>Pseudovibrio</taxon>
    </lineage>
</organism>
<name>A0A1I3ZVW7_9HYPH</name>
<evidence type="ECO:0000313" key="3">
    <source>
        <dbReference type="Proteomes" id="UP000199598"/>
    </source>
</evidence>
<dbReference type="Proteomes" id="UP000199598">
    <property type="component" value="Unassembled WGS sequence"/>
</dbReference>
<dbReference type="CDD" id="cd00093">
    <property type="entry name" value="HTH_XRE"/>
    <property type="match status" value="1"/>
</dbReference>
<protein>
    <submittedName>
        <fullName evidence="2">Transcriptional regulator, contains XRE-family HTH domain</fullName>
    </submittedName>
</protein>
<gene>
    <name evidence="2" type="ORF">SAMN04488518_105311</name>
</gene>
<sequence>MVNLMDKRDRATLFRNRLFEAMAEADVTRSQLARNAGVDRSTVGQLLNNENPRLPNGQLLADLAASLGVSADWLLGLTNRPERPGDIIAAAMALSPAERSSVDEQILNWHKEATGLKVRHVPATLPDILKTDRMLAWEYASFRGLDPEEVVGSISGQLDWLRSRQSDYEIAIPLHEIQACAQGIGYYAYLNKETRVEQLKFVADTCRQMFPRLRLFLFDAHKVFSAPITIFGPNLAVVYVGQCYLAFREAERVSSLTDHFDWLVREASVDARDVADYVETLLR</sequence>
<feature type="domain" description="HTH cro/C1-type" evidence="1">
    <location>
        <begin position="20"/>
        <end position="74"/>
    </location>
</feature>
<accession>A0A1I3ZVW7</accession>
<keyword evidence="3" id="KW-1185">Reference proteome</keyword>
<evidence type="ECO:0000313" key="2">
    <source>
        <dbReference type="EMBL" id="SFK48067.1"/>
    </source>
</evidence>
<proteinExistence type="predicted"/>
<dbReference type="SMART" id="SM00530">
    <property type="entry name" value="HTH_XRE"/>
    <property type="match status" value="1"/>
</dbReference>
<dbReference type="EMBL" id="FOSK01000005">
    <property type="protein sequence ID" value="SFK48067.1"/>
    <property type="molecule type" value="Genomic_DNA"/>
</dbReference>
<dbReference type="SUPFAM" id="SSF47413">
    <property type="entry name" value="lambda repressor-like DNA-binding domains"/>
    <property type="match status" value="1"/>
</dbReference>
<dbReference type="PROSITE" id="PS50943">
    <property type="entry name" value="HTH_CROC1"/>
    <property type="match status" value="1"/>
</dbReference>